<accession>T1KNK9</accession>
<evidence type="ECO:0000313" key="2">
    <source>
        <dbReference type="EnsemblMetazoa" id="tetur16g01340.1"/>
    </source>
</evidence>
<evidence type="ECO:0000313" key="3">
    <source>
        <dbReference type="Proteomes" id="UP000015104"/>
    </source>
</evidence>
<dbReference type="HOGENOM" id="CLU_1857841_0_0_1"/>
<dbReference type="STRING" id="32264.T1KNK9"/>
<feature type="transmembrane region" description="Helical" evidence="1">
    <location>
        <begin position="126"/>
        <end position="146"/>
    </location>
</feature>
<name>T1KNK9_TETUR</name>
<protein>
    <recommendedName>
        <fullName evidence="4">Protein kinase domain-containing protein</fullName>
    </recommendedName>
</protein>
<keyword evidence="1" id="KW-0472">Membrane</keyword>
<evidence type="ECO:0008006" key="4">
    <source>
        <dbReference type="Google" id="ProtNLM"/>
    </source>
</evidence>
<dbReference type="SUPFAM" id="SSF56112">
    <property type="entry name" value="Protein kinase-like (PK-like)"/>
    <property type="match status" value="2"/>
</dbReference>
<keyword evidence="3" id="KW-1185">Reference proteome</keyword>
<dbReference type="AlphaFoldDB" id="T1KNK9"/>
<dbReference type="InterPro" id="IPR011009">
    <property type="entry name" value="Kinase-like_dom_sf"/>
</dbReference>
<dbReference type="Gene3D" id="3.30.200.20">
    <property type="entry name" value="Phosphorylase Kinase, domain 1"/>
    <property type="match status" value="1"/>
</dbReference>
<reference evidence="2" key="2">
    <citation type="submission" date="2015-06" db="UniProtKB">
        <authorList>
            <consortium name="EnsemblMetazoa"/>
        </authorList>
    </citation>
    <scope>IDENTIFICATION</scope>
</reference>
<dbReference type="Proteomes" id="UP000015104">
    <property type="component" value="Unassembled WGS sequence"/>
</dbReference>
<proteinExistence type="predicted"/>
<keyword evidence="1" id="KW-0812">Transmembrane</keyword>
<organism evidence="2 3">
    <name type="scientific">Tetranychus urticae</name>
    <name type="common">Two-spotted spider mite</name>
    <dbReference type="NCBI Taxonomy" id="32264"/>
    <lineage>
        <taxon>Eukaryota</taxon>
        <taxon>Metazoa</taxon>
        <taxon>Ecdysozoa</taxon>
        <taxon>Arthropoda</taxon>
        <taxon>Chelicerata</taxon>
        <taxon>Arachnida</taxon>
        <taxon>Acari</taxon>
        <taxon>Acariformes</taxon>
        <taxon>Trombidiformes</taxon>
        <taxon>Prostigmata</taxon>
        <taxon>Eleutherengona</taxon>
        <taxon>Raphignathae</taxon>
        <taxon>Tetranychoidea</taxon>
        <taxon>Tetranychidae</taxon>
        <taxon>Tetranychus</taxon>
    </lineage>
</organism>
<reference evidence="3" key="1">
    <citation type="submission" date="2011-08" db="EMBL/GenBank/DDBJ databases">
        <authorList>
            <person name="Rombauts S."/>
        </authorList>
    </citation>
    <scope>NUCLEOTIDE SEQUENCE</scope>
    <source>
        <strain evidence="3">London</strain>
    </source>
</reference>
<dbReference type="EMBL" id="CAEY01000277">
    <property type="status" value="NOT_ANNOTATED_CDS"/>
    <property type="molecule type" value="Genomic_DNA"/>
</dbReference>
<sequence>MFMVRRRRRFIIIKSNFCFKFSFVDNCFKNKTNPSTLFSYLMVINWEIAHDEIFTGPRIGCGSFGTVYRGHWHGPVALKKLNVTNPTPAQLQAVAVAVLETKFELAQSIDQTSKLPKGWITCMQKILFIVILKRTVSIFFSIILILCQNNVFESFSSHYISIGDFGLATVKPSGTGLNNLTSLLVPFFLNGTRGYSINIKKLAELELEIVTLRFEGLPIFLSRSLCSPTGLSSLPSLTGSFTASS</sequence>
<evidence type="ECO:0000256" key="1">
    <source>
        <dbReference type="SAM" id="Phobius"/>
    </source>
</evidence>
<dbReference type="EnsemblMetazoa" id="tetur16g01340.1">
    <property type="protein sequence ID" value="tetur16g01340.1"/>
    <property type="gene ID" value="tetur16g01340"/>
</dbReference>
<keyword evidence="1" id="KW-1133">Transmembrane helix</keyword>